<proteinExistence type="predicted"/>
<reference evidence="3 4" key="1">
    <citation type="submission" date="2020-05" db="EMBL/GenBank/DDBJ databases">
        <title>Complete genome of Desulfobulbus oligotrophicus.</title>
        <authorList>
            <person name="Podar M."/>
        </authorList>
    </citation>
    <scope>NUCLEOTIDE SEQUENCE [LARGE SCALE GENOMIC DNA]</scope>
    <source>
        <strain evidence="3 4">Prop6</strain>
    </source>
</reference>
<dbReference type="AlphaFoldDB" id="A0A7T5VB35"/>
<dbReference type="InterPro" id="IPR008490">
    <property type="entry name" value="Transposase_InsH_N"/>
</dbReference>
<sequence length="80" mass="9009">MRGPDIQQQKLFSSLSPDSRVPQTHPPLRPVRIMADKALKELSPVFRELYSRTGRPSIPLGQLLRSLLLPTTWSACAIWG</sequence>
<dbReference type="KEGG" id="dog:HP555_01460"/>
<gene>
    <name evidence="3" type="ORF">HP555_01460</name>
</gene>
<evidence type="ECO:0000259" key="2">
    <source>
        <dbReference type="Pfam" id="PF05598"/>
    </source>
</evidence>
<protein>
    <recommendedName>
        <fullName evidence="2">Transposase InsH N-terminal domain-containing protein</fullName>
    </recommendedName>
</protein>
<evidence type="ECO:0000313" key="3">
    <source>
        <dbReference type="EMBL" id="QQG64620.1"/>
    </source>
</evidence>
<dbReference type="Proteomes" id="UP000596092">
    <property type="component" value="Chromosome"/>
</dbReference>
<dbReference type="EMBL" id="CP054140">
    <property type="protein sequence ID" value="QQG64620.1"/>
    <property type="molecule type" value="Genomic_DNA"/>
</dbReference>
<feature type="region of interest" description="Disordered" evidence="1">
    <location>
        <begin position="1"/>
        <end position="27"/>
    </location>
</feature>
<evidence type="ECO:0000313" key="4">
    <source>
        <dbReference type="Proteomes" id="UP000596092"/>
    </source>
</evidence>
<dbReference type="RefSeq" id="WP_199263451.1">
    <property type="nucleotide sequence ID" value="NZ_CP054140.1"/>
</dbReference>
<keyword evidence="4" id="KW-1185">Reference proteome</keyword>
<organism evidence="3 4">
    <name type="scientific">Desulfobulbus oligotrophicus</name>
    <dbReference type="NCBI Taxonomy" id="1909699"/>
    <lineage>
        <taxon>Bacteria</taxon>
        <taxon>Pseudomonadati</taxon>
        <taxon>Thermodesulfobacteriota</taxon>
        <taxon>Desulfobulbia</taxon>
        <taxon>Desulfobulbales</taxon>
        <taxon>Desulfobulbaceae</taxon>
        <taxon>Desulfobulbus</taxon>
    </lineage>
</organism>
<accession>A0A7T5VB35</accession>
<feature type="compositionally biased region" description="Polar residues" evidence="1">
    <location>
        <begin position="1"/>
        <end position="17"/>
    </location>
</feature>
<evidence type="ECO:0000256" key="1">
    <source>
        <dbReference type="SAM" id="MobiDB-lite"/>
    </source>
</evidence>
<name>A0A7T5VB35_9BACT</name>
<feature type="domain" description="Transposase InsH N-terminal" evidence="2">
    <location>
        <begin position="18"/>
        <end position="69"/>
    </location>
</feature>
<dbReference type="Pfam" id="PF05598">
    <property type="entry name" value="DUF772"/>
    <property type="match status" value="1"/>
</dbReference>